<comment type="subcellular location">
    <subcellularLocation>
        <location evidence="1">Membrane</location>
        <topology evidence="1">Single-pass type II membrane protein</topology>
    </subcellularLocation>
</comment>
<evidence type="ECO:0000256" key="13">
    <source>
        <dbReference type="ARBA" id="ARBA00023180"/>
    </source>
</evidence>
<evidence type="ECO:0000256" key="6">
    <source>
        <dbReference type="ARBA" id="ARBA00022692"/>
    </source>
</evidence>
<feature type="region of interest" description="Disordered" evidence="16">
    <location>
        <begin position="1"/>
        <end position="40"/>
    </location>
</feature>
<keyword evidence="10" id="KW-0735">Signal-anchor</keyword>
<dbReference type="PROSITE" id="PS50865">
    <property type="entry name" value="ZF_MYND_2"/>
    <property type="match status" value="1"/>
</dbReference>
<dbReference type="PRINTS" id="PR02050">
    <property type="entry name" value="B14GALTRFASE"/>
</dbReference>
<comment type="pathway">
    <text evidence="2">Protein modification; protein glycosylation.</text>
</comment>
<dbReference type="InterPro" id="IPR027791">
    <property type="entry name" value="Galactosyl_T_C"/>
</dbReference>
<keyword evidence="5" id="KW-0808">Transferase</keyword>
<dbReference type="InterPro" id="IPR027995">
    <property type="entry name" value="Galactosyl_T_N"/>
</dbReference>
<evidence type="ECO:0000256" key="8">
    <source>
        <dbReference type="ARBA" id="ARBA00022771"/>
    </source>
</evidence>
<feature type="region of interest" description="Disordered" evidence="16">
    <location>
        <begin position="310"/>
        <end position="362"/>
    </location>
</feature>
<dbReference type="PROSITE" id="PS01360">
    <property type="entry name" value="ZF_MYND_1"/>
    <property type="match status" value="1"/>
</dbReference>
<dbReference type="GO" id="GO:0008378">
    <property type="term" value="F:galactosyltransferase activity"/>
    <property type="evidence" value="ECO:0007669"/>
    <property type="project" value="TreeGrafter"/>
</dbReference>
<dbReference type="Pfam" id="PF02709">
    <property type="entry name" value="Glyco_transf_7C"/>
    <property type="match status" value="1"/>
</dbReference>
<gene>
    <name evidence="19" type="ORF">PCAL00307_LOCUS6547</name>
</gene>
<dbReference type="Gene3D" id="3.90.550.10">
    <property type="entry name" value="Spore Coat Polysaccharide Biosynthesis Protein SpsA, Chain A"/>
    <property type="match status" value="1"/>
</dbReference>
<comment type="catalytic activity">
    <reaction evidence="15">
        <text>[protein]-peptidylproline (omega=180) = [protein]-peptidylproline (omega=0)</text>
        <dbReference type="Rhea" id="RHEA:16237"/>
        <dbReference type="Rhea" id="RHEA-COMP:10747"/>
        <dbReference type="Rhea" id="RHEA-COMP:10748"/>
        <dbReference type="ChEBI" id="CHEBI:83833"/>
        <dbReference type="ChEBI" id="CHEBI:83834"/>
        <dbReference type="EC" id="5.2.1.8"/>
    </reaction>
</comment>
<dbReference type="GO" id="GO:0005975">
    <property type="term" value="P:carbohydrate metabolic process"/>
    <property type="evidence" value="ECO:0007669"/>
    <property type="project" value="InterPro"/>
</dbReference>
<accession>A0A7S3ZQZ4</accession>
<keyword evidence="9" id="KW-0862">Zinc</keyword>
<keyword evidence="8 14" id="KW-0863">Zinc-finger</keyword>
<feature type="domain" description="PPIase FKBP-type" evidence="17">
    <location>
        <begin position="389"/>
        <end position="493"/>
    </location>
</feature>
<evidence type="ECO:0000256" key="1">
    <source>
        <dbReference type="ARBA" id="ARBA00004606"/>
    </source>
</evidence>
<dbReference type="GO" id="GO:0005794">
    <property type="term" value="C:Golgi apparatus"/>
    <property type="evidence" value="ECO:0007669"/>
    <property type="project" value="TreeGrafter"/>
</dbReference>
<keyword evidence="6" id="KW-0812">Transmembrane</keyword>
<evidence type="ECO:0000256" key="5">
    <source>
        <dbReference type="ARBA" id="ARBA00022679"/>
    </source>
</evidence>
<dbReference type="InterPro" id="IPR046357">
    <property type="entry name" value="PPIase_dom_sf"/>
</dbReference>
<evidence type="ECO:0000313" key="19">
    <source>
        <dbReference type="EMBL" id="CAE0691111.1"/>
    </source>
</evidence>
<keyword evidence="13" id="KW-0325">Glycoprotein</keyword>
<dbReference type="GO" id="GO:0016020">
    <property type="term" value="C:membrane"/>
    <property type="evidence" value="ECO:0007669"/>
    <property type="project" value="UniProtKB-SubCell"/>
</dbReference>
<dbReference type="InterPro" id="IPR029044">
    <property type="entry name" value="Nucleotide-diphossugar_trans"/>
</dbReference>
<dbReference type="InterPro" id="IPR003859">
    <property type="entry name" value="Galactosyl_T"/>
</dbReference>
<dbReference type="SUPFAM" id="SSF144232">
    <property type="entry name" value="HIT/MYND zinc finger-like"/>
    <property type="match status" value="1"/>
</dbReference>
<feature type="compositionally biased region" description="Polar residues" evidence="16">
    <location>
        <begin position="313"/>
        <end position="323"/>
    </location>
</feature>
<evidence type="ECO:0000256" key="9">
    <source>
        <dbReference type="ARBA" id="ARBA00022833"/>
    </source>
</evidence>
<keyword evidence="12" id="KW-0472">Membrane</keyword>
<feature type="domain" description="MYND-type" evidence="18">
    <location>
        <begin position="529"/>
        <end position="572"/>
    </location>
</feature>
<evidence type="ECO:0000259" key="18">
    <source>
        <dbReference type="PROSITE" id="PS50865"/>
    </source>
</evidence>
<evidence type="ECO:0000256" key="14">
    <source>
        <dbReference type="PROSITE-ProRule" id="PRU00134"/>
    </source>
</evidence>
<keyword evidence="15" id="KW-0413">Isomerase</keyword>
<dbReference type="PANTHER" id="PTHR19300:SF57">
    <property type="entry name" value="BETA-1,4-N-ACETYLGALACTOSAMINYLTRANSFERASE"/>
    <property type="match status" value="1"/>
</dbReference>
<dbReference type="InterPro" id="IPR002893">
    <property type="entry name" value="Znf_MYND"/>
</dbReference>
<reference evidence="19" key="1">
    <citation type="submission" date="2021-01" db="EMBL/GenBank/DDBJ databases">
        <authorList>
            <person name="Corre E."/>
            <person name="Pelletier E."/>
            <person name="Niang G."/>
            <person name="Scheremetjew M."/>
            <person name="Finn R."/>
            <person name="Kale V."/>
            <person name="Holt S."/>
            <person name="Cochrane G."/>
            <person name="Meng A."/>
            <person name="Brown T."/>
            <person name="Cohen L."/>
        </authorList>
    </citation>
    <scope>NUCLEOTIDE SEQUENCE</scope>
    <source>
        <strain evidence="19">CCMP1756</strain>
    </source>
</reference>
<dbReference type="Gene3D" id="6.10.140.2220">
    <property type="match status" value="1"/>
</dbReference>
<dbReference type="EMBL" id="HBIW01007771">
    <property type="protein sequence ID" value="CAE0691111.1"/>
    <property type="molecule type" value="Transcribed_RNA"/>
</dbReference>
<dbReference type="SUPFAM" id="SSF53448">
    <property type="entry name" value="Nucleotide-diphospho-sugar transferases"/>
    <property type="match status" value="1"/>
</dbReference>
<dbReference type="AlphaFoldDB" id="A0A7S3ZQZ4"/>
<evidence type="ECO:0000256" key="7">
    <source>
        <dbReference type="ARBA" id="ARBA00022723"/>
    </source>
</evidence>
<evidence type="ECO:0000256" key="12">
    <source>
        <dbReference type="ARBA" id="ARBA00023136"/>
    </source>
</evidence>
<evidence type="ECO:0000256" key="11">
    <source>
        <dbReference type="ARBA" id="ARBA00022989"/>
    </source>
</evidence>
<dbReference type="GO" id="GO:0003755">
    <property type="term" value="F:peptidyl-prolyl cis-trans isomerase activity"/>
    <property type="evidence" value="ECO:0007669"/>
    <property type="project" value="UniProtKB-KW"/>
</dbReference>
<dbReference type="SUPFAM" id="SSF54534">
    <property type="entry name" value="FKBP-like"/>
    <property type="match status" value="1"/>
</dbReference>
<name>A0A7S3ZQZ4_9STRA</name>
<dbReference type="PANTHER" id="PTHR19300">
    <property type="entry name" value="BETA-1,4-GALACTOSYLTRANSFERASE"/>
    <property type="match status" value="1"/>
</dbReference>
<evidence type="ECO:0000256" key="15">
    <source>
        <dbReference type="PROSITE-ProRule" id="PRU00277"/>
    </source>
</evidence>
<keyword evidence="15" id="KW-0697">Rotamase</keyword>
<keyword evidence="11" id="KW-1133">Transmembrane helix</keyword>
<dbReference type="UniPathway" id="UPA00378"/>
<keyword evidence="4" id="KW-0328">Glycosyltransferase</keyword>
<dbReference type="Gene3D" id="3.10.50.40">
    <property type="match status" value="1"/>
</dbReference>
<evidence type="ECO:0000256" key="2">
    <source>
        <dbReference type="ARBA" id="ARBA00004922"/>
    </source>
</evidence>
<dbReference type="Gene3D" id="2.30.30.140">
    <property type="match status" value="1"/>
</dbReference>
<organism evidence="19">
    <name type="scientific">Pelagomonas calceolata</name>
    <dbReference type="NCBI Taxonomy" id="35677"/>
    <lineage>
        <taxon>Eukaryota</taxon>
        <taxon>Sar</taxon>
        <taxon>Stramenopiles</taxon>
        <taxon>Ochrophyta</taxon>
        <taxon>Pelagophyceae</taxon>
        <taxon>Pelagomonadales</taxon>
        <taxon>Pelagomonadaceae</taxon>
        <taxon>Pelagomonas</taxon>
    </lineage>
</organism>
<dbReference type="EC" id="5.2.1.8" evidence="15"/>
<dbReference type="Pfam" id="PF13733">
    <property type="entry name" value="Glyco_transf_7N"/>
    <property type="match status" value="1"/>
</dbReference>
<evidence type="ECO:0000259" key="17">
    <source>
        <dbReference type="PROSITE" id="PS50059"/>
    </source>
</evidence>
<evidence type="ECO:0000256" key="16">
    <source>
        <dbReference type="SAM" id="MobiDB-lite"/>
    </source>
</evidence>
<protein>
    <recommendedName>
        <fullName evidence="15">peptidylprolyl isomerase</fullName>
        <ecNumber evidence="15">5.2.1.8</ecNumber>
    </recommendedName>
</protein>
<comment type="similarity">
    <text evidence="3">Belongs to the glycosyltransferase 7 family.</text>
</comment>
<evidence type="ECO:0000256" key="4">
    <source>
        <dbReference type="ARBA" id="ARBA00022676"/>
    </source>
</evidence>
<dbReference type="InterPro" id="IPR001179">
    <property type="entry name" value="PPIase_FKBP_dom"/>
</dbReference>
<dbReference type="PROSITE" id="PS50059">
    <property type="entry name" value="FKBP_PPIASE"/>
    <property type="match status" value="1"/>
</dbReference>
<proteinExistence type="inferred from homology"/>
<evidence type="ECO:0000256" key="10">
    <source>
        <dbReference type="ARBA" id="ARBA00022968"/>
    </source>
</evidence>
<dbReference type="Pfam" id="PF00254">
    <property type="entry name" value="FKBP_C"/>
    <property type="match status" value="1"/>
</dbReference>
<evidence type="ECO:0000256" key="3">
    <source>
        <dbReference type="ARBA" id="ARBA00005735"/>
    </source>
</evidence>
<keyword evidence="7" id="KW-0479">Metal-binding</keyword>
<sequence length="946" mass="106231">MKGSNQTSRAIIRGGANTGRFDRGEDVPNAGDVTLRDPVSQGPIETHALYGAATPNVGSAWALPRAHPLWAPMDFECKELTKETPAQREERLARFEPPAEPRRQLTSEEIVDVRNKCRAHFASKKNTEAGRVDFMASDKFAGKKPGYYFGRSAKGMGYHIDYAQMRRLMTLSPGDRCEARYQKVRRYFDGVVCAAHDDDCSYDVRFKHGHVQLRVPCEHCRKKAWVGVLKENDGVSRSLMAANPLTEKNDASVRWYEKLLLWEQGKLEEAPSPDFEEGGNPLALLEAMALAEDQDVSDEAPRLDNAGAEALVASSTKPESASYQRVWDEDGRPLRSGPPTHQDYYGNDAPASQEELSATRDKPYLLNGDDSVQKWITTPSESEKKPAAGSCVECHVIKRHLDGSICATTHDGDPLQLKLFCDEDRNGVPNADRYVQGLHEGLSSMRVGEIAHFVVAPEKAYGLKGLYPTVPGATKRHPRGSWLWYEVELLAIEEDASTTQITDPRSFFLLQRPDGYDWTGLTQQEDQACGFCGRPERALHQRKFRKCGRCKVQIYCSADCAKRHWPTHKLTCSKPEDHLVLEAEASLTHALTVKRDDAVATYISTKLGHVPPKILVIVAYRNQLPLQDRQPQLFKFVPYMIAFLGSCRPRPDFKIVVATQTDDGRKFNRGRLMNAAFREMRGDEYDSVIFHDVDILPSEELMPYYATPPCEGRPCHLGGRWRSKYTEDAFVGGAIAFRPADFVRINGYANDNWGWGLDDEELGLRMVECGLRVVKPSVGTYCDLDPINLHNIVHSDERGYYSEWWNLDMENGKCKPKLGAIDWSLYKTWFRARGLCDIAGNSELVARTHEFGGRVVRLLYALENDHERKEGTVALVSARMSMRACLDAKLTGPVAERALAQTQQLAALGNLDARKPRTMDLHKLAPEQRLALQDSAPPRPRRRLAG</sequence>
<dbReference type="Pfam" id="PF01753">
    <property type="entry name" value="zf-MYND"/>
    <property type="match status" value="1"/>
</dbReference>
<dbReference type="GO" id="GO:0008270">
    <property type="term" value="F:zinc ion binding"/>
    <property type="evidence" value="ECO:0007669"/>
    <property type="project" value="UniProtKB-KW"/>
</dbReference>